<dbReference type="Pfam" id="PF13490">
    <property type="entry name" value="zf-HC2"/>
    <property type="match status" value="1"/>
</dbReference>
<proteinExistence type="predicted"/>
<feature type="domain" description="Putative zinc-finger" evidence="1">
    <location>
        <begin position="4"/>
        <end position="38"/>
    </location>
</feature>
<organism evidence="2 3">
    <name type="scientific">Neisseria musculi</name>
    <dbReference type="NCBI Taxonomy" id="1815583"/>
    <lineage>
        <taxon>Bacteria</taxon>
        <taxon>Pseudomonadati</taxon>
        <taxon>Pseudomonadota</taxon>
        <taxon>Betaproteobacteria</taxon>
        <taxon>Neisseriales</taxon>
        <taxon>Neisseriaceae</taxon>
        <taxon>Neisseria</taxon>
    </lineage>
</organism>
<accession>A0A7H1MDQ5</accession>
<reference evidence="2" key="1">
    <citation type="submission" date="2024-06" db="EMBL/GenBank/DDBJ databases">
        <title>Complete Genome Sequence of mouse commensal type strain Neisseria musculi.</title>
        <authorList>
            <person name="Thapa E."/>
            <person name="Aluvathingal J."/>
            <person name="Nadendla S."/>
            <person name="Mehta A."/>
            <person name="Tettelin H."/>
            <person name="Weyand N.J."/>
        </authorList>
    </citation>
    <scope>NUCLEOTIDE SEQUENCE</scope>
    <source>
        <strain evidence="2">NW831</strain>
    </source>
</reference>
<keyword evidence="2" id="KW-0862">Zinc</keyword>
<dbReference type="InterPro" id="IPR027383">
    <property type="entry name" value="Znf_put"/>
</dbReference>
<evidence type="ECO:0000259" key="1">
    <source>
        <dbReference type="Pfam" id="PF13490"/>
    </source>
</evidence>
<keyword evidence="2" id="KW-0479">Metal-binding</keyword>
<evidence type="ECO:0000313" key="3">
    <source>
        <dbReference type="Proteomes" id="UP000516412"/>
    </source>
</evidence>
<dbReference type="KEGG" id="nmus:H7A79_1372"/>
<dbReference type="EMBL" id="CP060414">
    <property type="protein sequence ID" value="QNT59770.1"/>
    <property type="molecule type" value="Genomic_DNA"/>
</dbReference>
<evidence type="ECO:0000313" key="2">
    <source>
        <dbReference type="EMBL" id="QNT59770.1"/>
    </source>
</evidence>
<dbReference type="GO" id="GO:0008270">
    <property type="term" value="F:zinc ion binding"/>
    <property type="evidence" value="ECO:0007669"/>
    <property type="project" value="UniProtKB-KW"/>
</dbReference>
<protein>
    <submittedName>
        <fullName evidence="2">Zinc-finger family protein</fullName>
    </submittedName>
</protein>
<gene>
    <name evidence="2" type="ORF">H7A79_1372</name>
</gene>
<name>A0A7H1MDQ5_9NEIS</name>
<sequence length="59" mass="7046">MLKCKEACILLSESQDRRLSMRERLSVVMHLAVCPSCRCYRSQLAFIRRNIKEWQQHGH</sequence>
<dbReference type="RefSeq" id="WP_187001539.1">
    <property type="nucleotide sequence ID" value="NZ_CP060414.2"/>
</dbReference>
<keyword evidence="3" id="KW-1185">Reference proteome</keyword>
<dbReference type="Proteomes" id="UP000516412">
    <property type="component" value="Chromosome"/>
</dbReference>
<keyword evidence="2" id="KW-0863">Zinc-finger</keyword>
<dbReference type="AlphaFoldDB" id="A0A7H1MDQ5"/>